<dbReference type="InterPro" id="IPR020841">
    <property type="entry name" value="PKS_Beta-ketoAc_synthase_dom"/>
</dbReference>
<dbReference type="Pfam" id="PF21089">
    <property type="entry name" value="PKS_DH_N"/>
    <property type="match status" value="1"/>
</dbReference>
<evidence type="ECO:0000256" key="9">
    <source>
        <dbReference type="PROSITE-ProRule" id="PRU01363"/>
    </source>
</evidence>
<evidence type="ECO:0000313" key="13">
    <source>
        <dbReference type="EMBL" id="RCJ36599.1"/>
    </source>
</evidence>
<dbReference type="SUPFAM" id="SSF47336">
    <property type="entry name" value="ACP-like"/>
    <property type="match status" value="1"/>
</dbReference>
<evidence type="ECO:0000313" key="14">
    <source>
        <dbReference type="Proteomes" id="UP000252085"/>
    </source>
</evidence>
<dbReference type="GO" id="GO:0004312">
    <property type="term" value="F:fatty acid synthase activity"/>
    <property type="evidence" value="ECO:0007669"/>
    <property type="project" value="TreeGrafter"/>
</dbReference>
<dbReference type="Gene3D" id="3.40.47.10">
    <property type="match status" value="1"/>
</dbReference>
<dbReference type="SUPFAM" id="SSF53901">
    <property type="entry name" value="Thiolase-like"/>
    <property type="match status" value="1"/>
</dbReference>
<dbReference type="InterPro" id="IPR016039">
    <property type="entry name" value="Thiolase-like"/>
</dbReference>
<dbReference type="CDD" id="cd05195">
    <property type="entry name" value="enoyl_red"/>
    <property type="match status" value="1"/>
</dbReference>
<dbReference type="SMART" id="SM00826">
    <property type="entry name" value="PKS_DH"/>
    <property type="match status" value="1"/>
</dbReference>
<name>A0A367RKN9_NOSPU</name>
<dbReference type="SUPFAM" id="SSF50129">
    <property type="entry name" value="GroES-like"/>
    <property type="match status" value="1"/>
</dbReference>
<dbReference type="InterPro" id="IPR020807">
    <property type="entry name" value="PKS_DH"/>
</dbReference>
<proteinExistence type="predicted"/>
<dbReference type="SMART" id="SM00822">
    <property type="entry name" value="PKS_KR"/>
    <property type="match status" value="1"/>
</dbReference>
<dbReference type="InterPro" id="IPR020843">
    <property type="entry name" value="ER"/>
</dbReference>
<sequence length="2233" mass="247330">MKIDETFSNLAGLDIAIVGMAGQFPGAKNIDRFWQNLQDGVESISFLSESDLVSSNIDPALLNNPNYVKAASILENVEEFDASFFGFEPKEAEVIDPQYRLFLECAWEAIENAGYDPETYKGLIGVYAGANMNTYLLENLYPNRDTINPVDGALQPLHGSGQAFLTTSVSYKLNLKGPSITLQTFCSTSLVAVHLACQSLLNEECDMALAGGVSIKVPQKAGYLYQQGGMLSPDGHCRAFDAKAQGTVFGSGAGIVVLKRLEDALVDGDCIHAVIKGSAVNNDGSLKVNFTAPSVEGQAEVIVETLRNAGVDAEDITYIETHGTGTAMGDLIEIAALKKAFHTTTQKKGFCAIGSVKTNIGHLDAAAGVTSLIKTTLALKHKLLPPSLHFEQANPQIDFNNSPFYVNTKVSEWKGDRAPRLTGVNSSGYGGTNAFVILEEAPPIEHSEESRPWQLLVLSAKTISALEIATANLIAYLKQHSNVNLANVAYTLQVGRRAFNHRRIVICHDTNDAIATLETQDPKRVFQVYQDRLDRPVVFMFPGQGVQSVNMALDLYQTEPTFRKQVDICSEFLQPHLGLDLRHVLYPNTEKTQEAAQQLKQTAIAQPALFVIEYALANLWMKWGIHPQALIGESLGEYVAACLAGVFSLEDALTLVAARGQLMQQVPEGAMLAIPLSEKEVQPLLGKTLSLAEIKESSLCIVSGFIDAVEVLQKQLASQGVECMRLHTSHAFHSVMMDAILEPFTEEVKKIKLNPAKIPFVSNVTGAWITEAEVTDPNYWVKHLRQTVRLAQSMQELLKEPERILLEVGPGQTLSAFARRHSDKEAQQIVLTSLGYAQESQSDVAFLLNTLGQLWLAGVQVDWSGFYIHERRHRMPLPTYPFERQRYWIEPKIQVNALKTGEKKLPATSLLGKKPDIADWFYVPSWKRSLLVAPQLSQKSVLSCTLVFIDECGLGSELLKRLELEGQDVITVKIGSAFTKSSDRAYILNPRQRDDYDALFNELLAQNKRPKTIVHLWSITPHSYAELRLEEVDKIQENGFYSLLFLAQALSKHHTTDEYQIAVVSNDMQEVVGEKLLCPEKATLLGLVRVIAEEYSNIICRSIDVVIPQLGVKSEPKLLEQLLCELQTLSSEKVIAYRGNHRWVQTFEPIRLEKATQGISRLKKGGVYLITGGLEGIGLVLAQHLAQTVQAKLILTEGLAFPLPEEWEQWLATHDEHDNTSRQIWEIQKLKQLGAEVLVVSADVANLEQMQQAIALAQERFGQINGAIHAAEVSASGVILQKMPEMVSKVKGTLILNKILKDIPLDFFVLCSSITSIASKFGQVDNAAANAFLDAFARHKSDRDGTFTVSINWDYWQKLGTVTEAMKQSTPTLDISPSQLKEVSHPLFDQCIVEGKQQEIYISKFSVIKHWVLDEHRAMGKATLPGTAYLEMALAAFETHAKNGTIEIREVFFLTHLVIEDDEEKEVRTVLNKKGEGFEFLVISQSNSESKQWIEHAKGEIACIIAESSAKKELREIEARCNQKEIIIPEGEHKLQTGFIEFGSRWNNLKQAKLGTDQGLIVLELPEVFATDINSYKLHPALLDNATGFLSIENDGVYLPFSYKSLKIKKSLPSKVYSHIRYTENNQFRERTLKFNITIMDDQGNELVEIEEFIMRKVDIGTITAEQSDDKPQKISSVSGSENFSLEIASPGILDTLTFRPSTRQKPGLGEVEIEVCAASLNFKEVLIALGLLPVPPNVRINFGRECSGKIVALGEGVKGFEVGDEVMAFGDSCFNQFTTTSASLVALKPEHLSLEEAATIPVAFITAYYALIKLARLRQGERVLIHAAAGGVGMAAVQIAQWAGAKIFATAGNPEKRAFLHSLGIEYVMDSRSLAFADEVMKYTDGKGVDVVLNSLSGEFMTKSLSLLAPYGRFLELGKRDILNNSQLGLRPFEKCLSFFATDVGNDLPDFISTWHEVVQHFKDGNFNSLPYQIFPITEVARAFEYMAKAKHIGKIVVSWQNQEALKALVASEGEVNQERKGTVASSAGLGSPSTILSAVSSGMQDKPAILKEGLLPKEGVEAFDRILASTLTQVLVSTRDFLSRVEQDNSFNSQPFQEVSQKYNLSKLTQSQPALSGAYVAPRNEIEQKLVVIWKELLGKDLVGIQDNFFEIGGNSLLIVQVRSQLQQVFNSDIATADLFEYPTISALAEYLSRKQAQQPAFGQAYNRAKRQQEVMEEEMQLMKQRRKIRE</sequence>
<dbReference type="Pfam" id="PF21394">
    <property type="entry name" value="Beta-ketacyl_N"/>
    <property type="match status" value="1"/>
</dbReference>
<dbReference type="InterPro" id="IPR016036">
    <property type="entry name" value="Malonyl_transacylase_ACP-bd"/>
</dbReference>
<keyword evidence="5" id="KW-0521">NADP</keyword>
<dbReference type="PROSITE" id="PS52019">
    <property type="entry name" value="PKS_MFAS_DH"/>
    <property type="match status" value="1"/>
</dbReference>
<dbReference type="EMBL" id="LXQE01000148">
    <property type="protein sequence ID" value="RCJ36599.1"/>
    <property type="molecule type" value="Genomic_DNA"/>
</dbReference>
<evidence type="ECO:0000256" key="1">
    <source>
        <dbReference type="ARBA" id="ARBA00022450"/>
    </source>
</evidence>
<dbReference type="Pfam" id="PF02801">
    <property type="entry name" value="Ketoacyl-synt_C"/>
    <property type="match status" value="1"/>
</dbReference>
<keyword evidence="1" id="KW-0596">Phosphopantetheine</keyword>
<feature type="domain" description="Carrier" evidence="10">
    <location>
        <begin position="2123"/>
        <end position="2198"/>
    </location>
</feature>
<dbReference type="InterPro" id="IPR013149">
    <property type="entry name" value="ADH-like_C"/>
</dbReference>
<dbReference type="SMART" id="SM00823">
    <property type="entry name" value="PKS_PP"/>
    <property type="match status" value="1"/>
</dbReference>
<dbReference type="SMART" id="SM00829">
    <property type="entry name" value="PKS_ER"/>
    <property type="match status" value="1"/>
</dbReference>
<dbReference type="InterPro" id="IPR020806">
    <property type="entry name" value="PKS_PP-bd"/>
</dbReference>
<dbReference type="Gene3D" id="3.40.366.10">
    <property type="entry name" value="Malonyl-Coenzyme A Acyl Carrier Protein, domain 2"/>
    <property type="match status" value="1"/>
</dbReference>
<dbReference type="Gene3D" id="3.30.70.250">
    <property type="entry name" value="Malonyl-CoA ACP transacylase, ACP-binding"/>
    <property type="match status" value="1"/>
</dbReference>
<dbReference type="Pfam" id="PF08659">
    <property type="entry name" value="KR"/>
    <property type="match status" value="1"/>
</dbReference>
<dbReference type="GO" id="GO:0031177">
    <property type="term" value="F:phosphopantetheine binding"/>
    <property type="evidence" value="ECO:0007669"/>
    <property type="project" value="InterPro"/>
</dbReference>
<evidence type="ECO:0000256" key="3">
    <source>
        <dbReference type="ARBA" id="ARBA00022679"/>
    </source>
</evidence>
<dbReference type="CDD" id="cd00833">
    <property type="entry name" value="PKS"/>
    <property type="match status" value="1"/>
</dbReference>
<evidence type="ECO:0000256" key="4">
    <source>
        <dbReference type="ARBA" id="ARBA00022832"/>
    </source>
</evidence>
<dbReference type="InterPro" id="IPR036736">
    <property type="entry name" value="ACP-like_sf"/>
</dbReference>
<keyword evidence="2" id="KW-0597">Phosphoprotein</keyword>
<accession>A0A367RKN9</accession>
<dbReference type="InterPro" id="IPR050091">
    <property type="entry name" value="PKS_NRPS_Biosynth_Enz"/>
</dbReference>
<dbReference type="FunFam" id="1.10.1200.10:FF:000016">
    <property type="entry name" value="Non-ribosomal peptide synthase"/>
    <property type="match status" value="1"/>
</dbReference>
<dbReference type="SUPFAM" id="SSF55048">
    <property type="entry name" value="Probable ACP-binding domain of malonyl-CoA ACP transacylase"/>
    <property type="match status" value="1"/>
</dbReference>
<dbReference type="PROSITE" id="PS52004">
    <property type="entry name" value="KS3_2"/>
    <property type="match status" value="1"/>
</dbReference>
<dbReference type="InterPro" id="IPR001227">
    <property type="entry name" value="Ac_transferase_dom_sf"/>
</dbReference>
<dbReference type="FunFam" id="3.40.50.720:FF:000209">
    <property type="entry name" value="Polyketide synthase Pks12"/>
    <property type="match status" value="1"/>
</dbReference>
<reference evidence="13 14" key="1">
    <citation type="submission" date="2016-04" db="EMBL/GenBank/DDBJ databases">
        <authorList>
            <person name="Evans L.H."/>
            <person name="Alamgir A."/>
            <person name="Owens N."/>
            <person name="Weber N.D."/>
            <person name="Virtaneva K."/>
            <person name="Barbian K."/>
            <person name="Babar A."/>
            <person name="Rosenke K."/>
        </authorList>
    </citation>
    <scope>NUCLEOTIDE SEQUENCE [LARGE SCALE GENOMIC DNA]</scope>
    <source>
        <strain evidence="13">NIES-2108</strain>
    </source>
</reference>
<dbReference type="InterPro" id="IPR013154">
    <property type="entry name" value="ADH-like_N"/>
</dbReference>
<dbReference type="InterPro" id="IPR049900">
    <property type="entry name" value="PKS_mFAS_DH"/>
</dbReference>
<dbReference type="SMART" id="SM00827">
    <property type="entry name" value="PKS_AT"/>
    <property type="match status" value="1"/>
</dbReference>
<dbReference type="Pfam" id="PF00698">
    <property type="entry name" value="Acyl_transf_1"/>
    <property type="match status" value="1"/>
</dbReference>
<feature type="active site" description="Proton donor; for dehydratase activity" evidence="9">
    <location>
        <position position="1584"/>
    </location>
</feature>
<dbReference type="SUPFAM" id="SSF51735">
    <property type="entry name" value="NAD(P)-binding Rossmann-fold domains"/>
    <property type="match status" value="3"/>
</dbReference>
<dbReference type="Gene3D" id="1.10.1200.10">
    <property type="entry name" value="ACP-like"/>
    <property type="match status" value="1"/>
</dbReference>
<dbReference type="Pfam" id="PF14765">
    <property type="entry name" value="PS-DH"/>
    <property type="match status" value="1"/>
</dbReference>
<feature type="domain" description="Ketosynthase family 3 (KS3)" evidence="11">
    <location>
        <begin position="12"/>
        <end position="440"/>
    </location>
</feature>
<feature type="region of interest" description="C-terminal hotdog fold" evidence="9">
    <location>
        <begin position="1522"/>
        <end position="1664"/>
    </location>
</feature>
<evidence type="ECO:0000256" key="7">
    <source>
        <dbReference type="ARBA" id="ARBA00023268"/>
    </source>
</evidence>
<keyword evidence="8" id="KW-0012">Acyltransferase</keyword>
<dbReference type="SUPFAM" id="SSF52151">
    <property type="entry name" value="FabD/lysophospholipase-like"/>
    <property type="match status" value="1"/>
</dbReference>
<evidence type="ECO:0000259" key="10">
    <source>
        <dbReference type="PROSITE" id="PS50075"/>
    </source>
</evidence>
<keyword evidence="4" id="KW-0276">Fatty acid metabolism</keyword>
<dbReference type="GO" id="GO:0016491">
    <property type="term" value="F:oxidoreductase activity"/>
    <property type="evidence" value="ECO:0007669"/>
    <property type="project" value="InterPro"/>
</dbReference>
<dbReference type="CDD" id="cd08953">
    <property type="entry name" value="KR_2_SDR_x"/>
    <property type="match status" value="1"/>
</dbReference>
<dbReference type="InterPro" id="IPR011032">
    <property type="entry name" value="GroES-like_sf"/>
</dbReference>
<dbReference type="Gene3D" id="3.40.50.720">
    <property type="entry name" value="NAD(P)-binding Rossmann-like Domain"/>
    <property type="match status" value="2"/>
</dbReference>
<dbReference type="InterPro" id="IPR016035">
    <property type="entry name" value="Acyl_Trfase/lysoPLipase"/>
</dbReference>
<dbReference type="PANTHER" id="PTHR43775">
    <property type="entry name" value="FATTY ACID SYNTHASE"/>
    <property type="match status" value="1"/>
</dbReference>
<dbReference type="PROSITE" id="PS50075">
    <property type="entry name" value="CARRIER"/>
    <property type="match status" value="1"/>
</dbReference>
<dbReference type="InterPro" id="IPR013968">
    <property type="entry name" value="PKS_KR"/>
</dbReference>
<dbReference type="PANTHER" id="PTHR43775:SF51">
    <property type="entry name" value="INACTIVE PHENOLPHTHIOCEROL SYNTHESIS POLYKETIDE SYNTHASE TYPE I PKS1-RELATED"/>
    <property type="match status" value="1"/>
</dbReference>
<evidence type="ECO:0000256" key="2">
    <source>
        <dbReference type="ARBA" id="ARBA00022553"/>
    </source>
</evidence>
<gene>
    <name evidence="13" type="ORF">A6769_15860</name>
</gene>
<dbReference type="InterPro" id="IPR042104">
    <property type="entry name" value="PKS_dehydratase_sf"/>
</dbReference>
<dbReference type="InterPro" id="IPR049552">
    <property type="entry name" value="PKS_DH_N"/>
</dbReference>
<evidence type="ECO:0000256" key="8">
    <source>
        <dbReference type="ARBA" id="ARBA00023315"/>
    </source>
</evidence>
<dbReference type="Pfam" id="PF00550">
    <property type="entry name" value="PP-binding"/>
    <property type="match status" value="1"/>
</dbReference>
<evidence type="ECO:0000256" key="5">
    <source>
        <dbReference type="ARBA" id="ARBA00022857"/>
    </source>
</evidence>
<dbReference type="InterPro" id="IPR049490">
    <property type="entry name" value="C883_1060-like_KR_N"/>
</dbReference>
<dbReference type="GO" id="GO:0044550">
    <property type="term" value="P:secondary metabolite biosynthetic process"/>
    <property type="evidence" value="ECO:0007669"/>
    <property type="project" value="UniProtKB-ARBA"/>
</dbReference>
<comment type="caution">
    <text evidence="13">The sequence shown here is derived from an EMBL/GenBank/DDBJ whole genome shotgun (WGS) entry which is preliminary data.</text>
</comment>
<dbReference type="InterPro" id="IPR006162">
    <property type="entry name" value="Ppantetheine_attach_site"/>
</dbReference>
<dbReference type="Pfam" id="PF00109">
    <property type="entry name" value="ketoacyl-synt"/>
    <property type="match status" value="1"/>
</dbReference>
<dbReference type="InterPro" id="IPR009081">
    <property type="entry name" value="PP-bd_ACP"/>
</dbReference>
<dbReference type="Pfam" id="PF00107">
    <property type="entry name" value="ADH_zinc_N"/>
    <property type="match status" value="1"/>
</dbReference>
<dbReference type="InterPro" id="IPR014043">
    <property type="entry name" value="Acyl_transferase_dom"/>
</dbReference>
<dbReference type="GO" id="GO:0006633">
    <property type="term" value="P:fatty acid biosynthetic process"/>
    <property type="evidence" value="ECO:0007669"/>
    <property type="project" value="TreeGrafter"/>
</dbReference>
<dbReference type="InterPro" id="IPR049551">
    <property type="entry name" value="PKS_DH_C"/>
</dbReference>
<keyword evidence="3" id="KW-0808">Transferase</keyword>
<protein>
    <submittedName>
        <fullName evidence="13">Uncharacterized protein</fullName>
    </submittedName>
</protein>
<dbReference type="Pfam" id="PF08240">
    <property type="entry name" value="ADH_N"/>
    <property type="match status" value="1"/>
</dbReference>
<dbReference type="Gene3D" id="3.10.129.110">
    <property type="entry name" value="Polyketide synthase dehydratase"/>
    <property type="match status" value="1"/>
</dbReference>
<dbReference type="Pfam" id="PF22621">
    <property type="entry name" value="CurL-like_PKS_C"/>
    <property type="match status" value="1"/>
</dbReference>
<feature type="region of interest" description="N-terminal hotdog fold" evidence="9">
    <location>
        <begin position="1385"/>
        <end position="1508"/>
    </location>
</feature>
<organism evidence="13 14">
    <name type="scientific">Nostoc punctiforme NIES-2108</name>
    <dbReference type="NCBI Taxonomy" id="1356359"/>
    <lineage>
        <taxon>Bacteria</taxon>
        <taxon>Bacillati</taxon>
        <taxon>Cyanobacteriota</taxon>
        <taxon>Cyanophyceae</taxon>
        <taxon>Nostocales</taxon>
        <taxon>Nostocaceae</taxon>
        <taxon>Nostoc</taxon>
    </lineage>
</organism>
<keyword evidence="6" id="KW-0443">Lipid metabolism</keyword>
<dbReference type="InterPro" id="IPR036291">
    <property type="entry name" value="NAD(P)-bd_dom_sf"/>
</dbReference>
<dbReference type="InterPro" id="IPR014031">
    <property type="entry name" value="Ketoacyl_synth_C"/>
</dbReference>
<dbReference type="PROSITE" id="PS00012">
    <property type="entry name" value="PHOSPHOPANTETHEINE"/>
    <property type="match status" value="1"/>
</dbReference>
<dbReference type="InterPro" id="IPR014030">
    <property type="entry name" value="Ketoacyl_synth_N"/>
</dbReference>
<evidence type="ECO:0000259" key="12">
    <source>
        <dbReference type="PROSITE" id="PS52019"/>
    </source>
</evidence>
<evidence type="ECO:0000256" key="6">
    <source>
        <dbReference type="ARBA" id="ARBA00023098"/>
    </source>
</evidence>
<keyword evidence="7" id="KW-0511">Multifunctional enzyme</keyword>
<dbReference type="InterPro" id="IPR057326">
    <property type="entry name" value="KR_dom"/>
</dbReference>
<feature type="domain" description="PKS/mFAS DH" evidence="12">
    <location>
        <begin position="1385"/>
        <end position="1664"/>
    </location>
</feature>
<dbReference type="Proteomes" id="UP000252085">
    <property type="component" value="Unassembled WGS sequence"/>
</dbReference>
<dbReference type="SMART" id="SM00825">
    <property type="entry name" value="PKS_KS"/>
    <property type="match status" value="1"/>
</dbReference>
<evidence type="ECO:0000259" key="11">
    <source>
        <dbReference type="PROSITE" id="PS52004"/>
    </source>
</evidence>
<dbReference type="Gene3D" id="3.90.180.10">
    <property type="entry name" value="Medium-chain alcohol dehydrogenases, catalytic domain"/>
    <property type="match status" value="1"/>
</dbReference>
<dbReference type="FunFam" id="3.40.47.10:FF:000042">
    <property type="entry name" value="Polyketide synthase Pks13"/>
    <property type="match status" value="1"/>
</dbReference>
<dbReference type="Gene3D" id="3.30.70.3290">
    <property type="match status" value="1"/>
</dbReference>
<feature type="active site" description="Proton acceptor; for dehydratase activity" evidence="9">
    <location>
        <position position="1416"/>
    </location>
</feature>